<keyword evidence="9" id="KW-1133">Transmembrane helix</keyword>
<comment type="catalytic activity">
    <reaction evidence="8">
        <text>L-tyrosyl-[protein] + ATP = O-phospho-L-tyrosyl-[protein] + ADP + H(+)</text>
        <dbReference type="Rhea" id="RHEA:10596"/>
        <dbReference type="Rhea" id="RHEA-COMP:10136"/>
        <dbReference type="Rhea" id="RHEA-COMP:20101"/>
        <dbReference type="ChEBI" id="CHEBI:15378"/>
        <dbReference type="ChEBI" id="CHEBI:30616"/>
        <dbReference type="ChEBI" id="CHEBI:46858"/>
        <dbReference type="ChEBI" id="CHEBI:61978"/>
        <dbReference type="ChEBI" id="CHEBI:456216"/>
        <dbReference type="EC" id="2.7.10.2"/>
    </reaction>
</comment>
<dbReference type="EMBL" id="VYSG01000003">
    <property type="protein sequence ID" value="NEG70356.1"/>
    <property type="molecule type" value="Genomic_DNA"/>
</dbReference>
<evidence type="ECO:0000313" key="11">
    <source>
        <dbReference type="EMBL" id="NEG70356.1"/>
    </source>
</evidence>
<dbReference type="NCBIfam" id="TIGR01007">
    <property type="entry name" value="eps_fam"/>
    <property type="match status" value="1"/>
</dbReference>
<evidence type="ECO:0000313" key="12">
    <source>
        <dbReference type="Proteomes" id="UP000469292"/>
    </source>
</evidence>
<feature type="transmembrane region" description="Helical" evidence="9">
    <location>
        <begin position="12"/>
        <end position="31"/>
    </location>
</feature>
<evidence type="ECO:0000256" key="2">
    <source>
        <dbReference type="ARBA" id="ARBA00011903"/>
    </source>
</evidence>
<evidence type="ECO:0000256" key="6">
    <source>
        <dbReference type="ARBA" id="ARBA00022840"/>
    </source>
</evidence>
<dbReference type="InterPro" id="IPR050445">
    <property type="entry name" value="Bact_polysacc_biosynth/exp"/>
</dbReference>
<dbReference type="CDD" id="cd05387">
    <property type="entry name" value="BY-kinase"/>
    <property type="match status" value="1"/>
</dbReference>
<dbReference type="GO" id="GO:0005524">
    <property type="term" value="F:ATP binding"/>
    <property type="evidence" value="ECO:0007669"/>
    <property type="project" value="UniProtKB-KW"/>
</dbReference>
<keyword evidence="3 11" id="KW-0808">Transferase</keyword>
<keyword evidence="9" id="KW-0472">Membrane</keyword>
<dbReference type="Pfam" id="PF13614">
    <property type="entry name" value="AAA_31"/>
    <property type="match status" value="1"/>
</dbReference>
<comment type="similarity">
    <text evidence="1">Belongs to the CpsD/CapB family.</text>
</comment>
<evidence type="ECO:0000256" key="8">
    <source>
        <dbReference type="ARBA" id="ARBA00051245"/>
    </source>
</evidence>
<gene>
    <name evidence="11" type="ORF">F6S87_07075</name>
</gene>
<dbReference type="SUPFAM" id="SSF52540">
    <property type="entry name" value="P-loop containing nucleoside triphosphate hydrolases"/>
    <property type="match status" value="1"/>
</dbReference>
<keyword evidence="7" id="KW-0829">Tyrosine-protein kinase</keyword>
<dbReference type="AlphaFoldDB" id="A0A6I5N1K2"/>
<protein>
    <recommendedName>
        <fullName evidence="2">non-specific protein-tyrosine kinase</fullName>
        <ecNumber evidence="2">2.7.10.2</ecNumber>
    </recommendedName>
</protein>
<evidence type="ECO:0000256" key="9">
    <source>
        <dbReference type="SAM" id="Phobius"/>
    </source>
</evidence>
<keyword evidence="9" id="KW-0812">Transmembrane</keyword>
<feature type="domain" description="AAA" evidence="10">
    <location>
        <begin position="267"/>
        <end position="385"/>
    </location>
</feature>
<sequence length="475" mass="50707">MSFFHMVYKHIVIACITFAIVLIGTCLYTFLVPTKYSATVKMFATYSDVSGNGSDNYSNLNNAGTYISSQIKSYPSLVTTSAVLDPVITKLGLDTTASDLAKQIEATNPSNTAFIDITVTDENAAESAAIANAVAESLSTVIQQSLYSSGSQSPIKITTVESAQIPTVASFPNVKLNIAFGIFAGIVLGVLVALLRDLLSTKIQNENELISYIDAPVLGRIPESGLLLDSMPIVIEEPGGPIAEDYRRICTNLSFIAPVSGTNSRLIVISAVGTNEGKTTTSVNIAAALAESGSTVLLIDADLRHPSVAKKLEIDGSAGLAHVLSGQAAVKDVVQRYWKPNLHIMPAGPKPPNAATLLNSPIMTELLNHALHQYDYVIVDTAPMIVANEAALFAKQGGGLVLISRRGMTLKKQFVETADELRNLDVSVTGFVFTWAKADKKALAGSSYYYYTSADGSHEHHHEHRSSSSSHKVVD</sequence>
<proteinExistence type="inferred from homology"/>
<keyword evidence="6" id="KW-0067">ATP-binding</keyword>
<dbReference type="PANTHER" id="PTHR32309">
    <property type="entry name" value="TYROSINE-PROTEIN KINASE"/>
    <property type="match status" value="1"/>
</dbReference>
<evidence type="ECO:0000256" key="5">
    <source>
        <dbReference type="ARBA" id="ARBA00022777"/>
    </source>
</evidence>
<keyword evidence="5 11" id="KW-0418">Kinase</keyword>
<accession>A0A6I5N1K2</accession>
<dbReference type="GO" id="GO:0004715">
    <property type="term" value="F:non-membrane spanning protein tyrosine kinase activity"/>
    <property type="evidence" value="ECO:0007669"/>
    <property type="project" value="UniProtKB-EC"/>
</dbReference>
<dbReference type="InterPro" id="IPR005702">
    <property type="entry name" value="Wzc-like_C"/>
</dbReference>
<dbReference type="Gene3D" id="3.40.50.300">
    <property type="entry name" value="P-loop containing nucleotide triphosphate hydrolases"/>
    <property type="match status" value="1"/>
</dbReference>
<reference evidence="11 12" key="1">
    <citation type="submission" date="2019-09" db="EMBL/GenBank/DDBJ databases">
        <title>Phylogenetic characterization of a novel taxon of the genus Bifidobacterium: Bifidobacterium choloepi sp. nov.</title>
        <authorList>
            <person name="Modesto M."/>
            <person name="Satti M."/>
        </authorList>
    </citation>
    <scope>NUCLEOTIDE SEQUENCE [LARGE SCALE GENOMIC DNA]</scope>
    <source>
        <strain evidence="11 12">BRDM6</strain>
    </source>
</reference>
<dbReference type="PANTHER" id="PTHR32309:SF13">
    <property type="entry name" value="FERRIC ENTEROBACTIN TRANSPORT PROTEIN FEPE"/>
    <property type="match status" value="1"/>
</dbReference>
<organism evidence="11 12">
    <name type="scientific">Bifidobacterium choloepi</name>
    <dbReference type="NCBI Taxonomy" id="2614131"/>
    <lineage>
        <taxon>Bacteria</taxon>
        <taxon>Bacillati</taxon>
        <taxon>Actinomycetota</taxon>
        <taxon>Actinomycetes</taxon>
        <taxon>Bifidobacteriales</taxon>
        <taxon>Bifidobacteriaceae</taxon>
        <taxon>Bifidobacterium</taxon>
    </lineage>
</organism>
<dbReference type="InterPro" id="IPR027417">
    <property type="entry name" value="P-loop_NTPase"/>
</dbReference>
<dbReference type="Proteomes" id="UP000469292">
    <property type="component" value="Unassembled WGS sequence"/>
</dbReference>
<dbReference type="InterPro" id="IPR025669">
    <property type="entry name" value="AAA_dom"/>
</dbReference>
<evidence type="ECO:0000256" key="7">
    <source>
        <dbReference type="ARBA" id="ARBA00023137"/>
    </source>
</evidence>
<dbReference type="RefSeq" id="WP_163227953.1">
    <property type="nucleotide sequence ID" value="NZ_VYSG01000003.1"/>
</dbReference>
<evidence type="ECO:0000259" key="10">
    <source>
        <dbReference type="Pfam" id="PF13614"/>
    </source>
</evidence>
<comment type="caution">
    <text evidence="11">The sequence shown here is derived from an EMBL/GenBank/DDBJ whole genome shotgun (WGS) entry which is preliminary data.</text>
</comment>
<evidence type="ECO:0000256" key="4">
    <source>
        <dbReference type="ARBA" id="ARBA00022741"/>
    </source>
</evidence>
<keyword evidence="4" id="KW-0547">Nucleotide-binding</keyword>
<name>A0A6I5N1K2_9BIFI</name>
<evidence type="ECO:0000256" key="3">
    <source>
        <dbReference type="ARBA" id="ARBA00022679"/>
    </source>
</evidence>
<evidence type="ECO:0000256" key="1">
    <source>
        <dbReference type="ARBA" id="ARBA00007316"/>
    </source>
</evidence>
<dbReference type="GO" id="GO:0005886">
    <property type="term" value="C:plasma membrane"/>
    <property type="evidence" value="ECO:0007669"/>
    <property type="project" value="TreeGrafter"/>
</dbReference>
<keyword evidence="12" id="KW-1185">Reference proteome</keyword>
<dbReference type="EC" id="2.7.10.2" evidence="2"/>
<feature type="transmembrane region" description="Helical" evidence="9">
    <location>
        <begin position="176"/>
        <end position="195"/>
    </location>
</feature>